<protein>
    <submittedName>
        <fullName evidence="1">Uncharacterized protein</fullName>
    </submittedName>
</protein>
<dbReference type="InParanoid" id="E9H8Y0"/>
<dbReference type="AlphaFoldDB" id="E9H8Y0"/>
<name>E9H8Y0_DAPPU</name>
<dbReference type="EMBL" id="GL732606">
    <property type="protein sequence ID" value="EFX71818.1"/>
    <property type="molecule type" value="Genomic_DNA"/>
</dbReference>
<sequence>MFIKHFTKLNFTPKVLDIKFGNIGAPAICFQAKLLIYLACRSCATAETVKIAVVGQRETIAECAYLVVVFSLHEGWAQLKECHCRRDWLKSSHNVLLVMGENNFVTYSPTSAEFQNFGNLVSDAFERHSHHYKGILVIPTSEQQDTWDQLYGCLKPKVVPNKQ</sequence>
<accession>E9H8Y0</accession>
<dbReference type="Proteomes" id="UP000000305">
    <property type="component" value="Unassembled WGS sequence"/>
</dbReference>
<proteinExistence type="predicted"/>
<dbReference type="HOGENOM" id="CLU_1628743_0_0_1"/>
<gene>
    <name evidence="1" type="ORF">DAPPUDRAFT_255308</name>
</gene>
<reference evidence="1 2" key="1">
    <citation type="journal article" date="2011" name="Science">
        <title>The ecoresponsive genome of Daphnia pulex.</title>
        <authorList>
            <person name="Colbourne J.K."/>
            <person name="Pfrender M.E."/>
            <person name="Gilbert D."/>
            <person name="Thomas W.K."/>
            <person name="Tucker A."/>
            <person name="Oakley T.H."/>
            <person name="Tokishita S."/>
            <person name="Aerts A."/>
            <person name="Arnold G.J."/>
            <person name="Basu M.K."/>
            <person name="Bauer D.J."/>
            <person name="Caceres C.E."/>
            <person name="Carmel L."/>
            <person name="Casola C."/>
            <person name="Choi J.H."/>
            <person name="Detter J.C."/>
            <person name="Dong Q."/>
            <person name="Dusheyko S."/>
            <person name="Eads B.D."/>
            <person name="Frohlich T."/>
            <person name="Geiler-Samerotte K.A."/>
            <person name="Gerlach D."/>
            <person name="Hatcher P."/>
            <person name="Jogdeo S."/>
            <person name="Krijgsveld J."/>
            <person name="Kriventseva E.V."/>
            <person name="Kultz D."/>
            <person name="Laforsch C."/>
            <person name="Lindquist E."/>
            <person name="Lopez J."/>
            <person name="Manak J.R."/>
            <person name="Muller J."/>
            <person name="Pangilinan J."/>
            <person name="Patwardhan R.P."/>
            <person name="Pitluck S."/>
            <person name="Pritham E.J."/>
            <person name="Rechtsteiner A."/>
            <person name="Rho M."/>
            <person name="Rogozin I.B."/>
            <person name="Sakarya O."/>
            <person name="Salamov A."/>
            <person name="Schaack S."/>
            <person name="Shapiro H."/>
            <person name="Shiga Y."/>
            <person name="Skalitzky C."/>
            <person name="Smith Z."/>
            <person name="Souvorov A."/>
            <person name="Sung W."/>
            <person name="Tang Z."/>
            <person name="Tsuchiya D."/>
            <person name="Tu H."/>
            <person name="Vos H."/>
            <person name="Wang M."/>
            <person name="Wolf Y.I."/>
            <person name="Yamagata H."/>
            <person name="Yamada T."/>
            <person name="Ye Y."/>
            <person name="Shaw J.R."/>
            <person name="Andrews J."/>
            <person name="Crease T.J."/>
            <person name="Tang H."/>
            <person name="Lucas S.M."/>
            <person name="Robertson H.M."/>
            <person name="Bork P."/>
            <person name="Koonin E.V."/>
            <person name="Zdobnov E.M."/>
            <person name="Grigoriev I.V."/>
            <person name="Lynch M."/>
            <person name="Boore J.L."/>
        </authorList>
    </citation>
    <scope>NUCLEOTIDE SEQUENCE [LARGE SCALE GENOMIC DNA]</scope>
</reference>
<evidence type="ECO:0000313" key="1">
    <source>
        <dbReference type="EMBL" id="EFX71818.1"/>
    </source>
</evidence>
<dbReference type="KEGG" id="dpx:DAPPUDRAFT_255308"/>
<organism evidence="1 2">
    <name type="scientific">Daphnia pulex</name>
    <name type="common">Water flea</name>
    <dbReference type="NCBI Taxonomy" id="6669"/>
    <lineage>
        <taxon>Eukaryota</taxon>
        <taxon>Metazoa</taxon>
        <taxon>Ecdysozoa</taxon>
        <taxon>Arthropoda</taxon>
        <taxon>Crustacea</taxon>
        <taxon>Branchiopoda</taxon>
        <taxon>Diplostraca</taxon>
        <taxon>Cladocera</taxon>
        <taxon>Anomopoda</taxon>
        <taxon>Daphniidae</taxon>
        <taxon>Daphnia</taxon>
    </lineage>
</organism>
<evidence type="ECO:0000313" key="2">
    <source>
        <dbReference type="Proteomes" id="UP000000305"/>
    </source>
</evidence>
<keyword evidence="2" id="KW-1185">Reference proteome</keyword>